<keyword evidence="2" id="KW-1185">Reference proteome</keyword>
<comment type="caution">
    <text evidence="1">The sequence shown here is derived from an EMBL/GenBank/DDBJ whole genome shotgun (WGS) entry which is preliminary data.</text>
</comment>
<dbReference type="PANTHER" id="PTHR36708:SF1">
    <property type="entry name" value="SUCCINATE DEHYDROGENASE SUBUNIT 6, MITOCHONDRIAL"/>
    <property type="match status" value="1"/>
</dbReference>
<evidence type="ECO:0000313" key="2">
    <source>
        <dbReference type="Proteomes" id="UP000245207"/>
    </source>
</evidence>
<accession>A0A2U1PJI0</accession>
<sequence>MVTDAEQESSAVEGFKSFWSDRFRIVKSYTPFIRRDSPLPPWSDADVQDFIASDPLHGPVLKTTRDAAKIMAAGGIIGAVSTAAFAWKYSKSPHGAALSLGAGALFGMSFGQEIANHSLQLYKLDTMAAQVKFLEWWQRKSA</sequence>
<dbReference type="AlphaFoldDB" id="A0A2U1PJI0"/>
<name>A0A2U1PJI0_ARTAN</name>
<evidence type="ECO:0008006" key="3">
    <source>
        <dbReference type="Google" id="ProtNLM"/>
    </source>
</evidence>
<dbReference type="InterPro" id="IPR034574">
    <property type="entry name" value="SDH6"/>
</dbReference>
<reference evidence="1 2" key="1">
    <citation type="journal article" date="2018" name="Mol. Plant">
        <title>The genome of Artemisia annua provides insight into the evolution of Asteraceae family and artemisinin biosynthesis.</title>
        <authorList>
            <person name="Shen Q."/>
            <person name="Zhang L."/>
            <person name="Liao Z."/>
            <person name="Wang S."/>
            <person name="Yan T."/>
            <person name="Shi P."/>
            <person name="Liu M."/>
            <person name="Fu X."/>
            <person name="Pan Q."/>
            <person name="Wang Y."/>
            <person name="Lv Z."/>
            <person name="Lu X."/>
            <person name="Zhang F."/>
            <person name="Jiang W."/>
            <person name="Ma Y."/>
            <person name="Chen M."/>
            <person name="Hao X."/>
            <person name="Li L."/>
            <person name="Tang Y."/>
            <person name="Lv G."/>
            <person name="Zhou Y."/>
            <person name="Sun X."/>
            <person name="Brodelius P.E."/>
            <person name="Rose J.K.C."/>
            <person name="Tang K."/>
        </authorList>
    </citation>
    <scope>NUCLEOTIDE SEQUENCE [LARGE SCALE GENOMIC DNA]</scope>
    <source>
        <strain evidence="2">cv. Huhao1</strain>
        <tissue evidence="1">Leaf</tissue>
    </source>
</reference>
<protein>
    <recommendedName>
        <fullName evidence="3">Succinate dehydrogenase subunit 6, mitochondrial</fullName>
    </recommendedName>
</protein>
<dbReference type="OrthoDB" id="2012862at2759"/>
<dbReference type="STRING" id="35608.A0A2U1PJI0"/>
<dbReference type="EMBL" id="PKPP01001078">
    <property type="protein sequence ID" value="PWA85872.1"/>
    <property type="molecule type" value="Genomic_DNA"/>
</dbReference>
<dbReference type="PANTHER" id="PTHR36708">
    <property type="entry name" value="SUCCINATE DEHYDROGENASE SUBUNIT 6, MITOCHONDRIAL"/>
    <property type="match status" value="1"/>
</dbReference>
<evidence type="ECO:0000313" key="1">
    <source>
        <dbReference type="EMBL" id="PWA85872.1"/>
    </source>
</evidence>
<dbReference type="GO" id="GO:0045273">
    <property type="term" value="C:respiratory chain complex II (succinate dehydrogenase)"/>
    <property type="evidence" value="ECO:0007669"/>
    <property type="project" value="InterPro"/>
</dbReference>
<organism evidence="1 2">
    <name type="scientific">Artemisia annua</name>
    <name type="common">Sweet wormwood</name>
    <dbReference type="NCBI Taxonomy" id="35608"/>
    <lineage>
        <taxon>Eukaryota</taxon>
        <taxon>Viridiplantae</taxon>
        <taxon>Streptophyta</taxon>
        <taxon>Embryophyta</taxon>
        <taxon>Tracheophyta</taxon>
        <taxon>Spermatophyta</taxon>
        <taxon>Magnoliopsida</taxon>
        <taxon>eudicotyledons</taxon>
        <taxon>Gunneridae</taxon>
        <taxon>Pentapetalae</taxon>
        <taxon>asterids</taxon>
        <taxon>campanulids</taxon>
        <taxon>Asterales</taxon>
        <taxon>Asteraceae</taxon>
        <taxon>Asteroideae</taxon>
        <taxon>Anthemideae</taxon>
        <taxon>Artemisiinae</taxon>
        <taxon>Artemisia</taxon>
    </lineage>
</organism>
<proteinExistence type="predicted"/>
<gene>
    <name evidence="1" type="ORF">CTI12_AA146000</name>
</gene>
<dbReference type="Proteomes" id="UP000245207">
    <property type="component" value="Unassembled WGS sequence"/>
</dbReference>